<name>D2R625_PIRSD</name>
<keyword evidence="1" id="KW-0812">Transmembrane</keyword>
<gene>
    <name evidence="2" type="ordered locus">Psta_4466</name>
</gene>
<dbReference type="KEGG" id="psl:Psta_4466"/>
<evidence type="ECO:0000256" key="1">
    <source>
        <dbReference type="SAM" id="Phobius"/>
    </source>
</evidence>
<accession>D2R625</accession>
<keyword evidence="1" id="KW-1133">Transmembrane helix</keyword>
<dbReference type="STRING" id="530564.Psta_4466"/>
<organism evidence="2 3">
    <name type="scientific">Pirellula staleyi (strain ATCC 27377 / DSM 6068 / ICPB 4128)</name>
    <name type="common">Pirella staleyi</name>
    <dbReference type="NCBI Taxonomy" id="530564"/>
    <lineage>
        <taxon>Bacteria</taxon>
        <taxon>Pseudomonadati</taxon>
        <taxon>Planctomycetota</taxon>
        <taxon>Planctomycetia</taxon>
        <taxon>Pirellulales</taxon>
        <taxon>Pirellulaceae</taxon>
        <taxon>Pirellula</taxon>
    </lineage>
</organism>
<feature type="transmembrane region" description="Helical" evidence="1">
    <location>
        <begin position="32"/>
        <end position="53"/>
    </location>
</feature>
<dbReference type="EMBL" id="CP001848">
    <property type="protein sequence ID" value="ADB19110.1"/>
    <property type="molecule type" value="Genomic_DNA"/>
</dbReference>
<keyword evidence="3" id="KW-1185">Reference proteome</keyword>
<dbReference type="AlphaFoldDB" id="D2R625"/>
<reference evidence="2 3" key="1">
    <citation type="journal article" date="2009" name="Stand. Genomic Sci.">
        <title>Complete genome sequence of Pirellula staleyi type strain (ATCC 27377).</title>
        <authorList>
            <person name="Clum A."/>
            <person name="Tindall B.J."/>
            <person name="Sikorski J."/>
            <person name="Ivanova N."/>
            <person name="Mavrommatis K."/>
            <person name="Lucas S."/>
            <person name="Glavina del Rio T."/>
            <person name="Nolan M."/>
            <person name="Chen F."/>
            <person name="Tice H."/>
            <person name="Pitluck S."/>
            <person name="Cheng J.F."/>
            <person name="Chertkov O."/>
            <person name="Brettin T."/>
            <person name="Han C."/>
            <person name="Detter J.C."/>
            <person name="Kuske C."/>
            <person name="Bruce D."/>
            <person name="Goodwin L."/>
            <person name="Ovchinikova G."/>
            <person name="Pati A."/>
            <person name="Mikhailova N."/>
            <person name="Chen A."/>
            <person name="Palaniappan K."/>
            <person name="Land M."/>
            <person name="Hauser L."/>
            <person name="Chang Y.J."/>
            <person name="Jeffries C.D."/>
            <person name="Chain P."/>
            <person name="Rohde M."/>
            <person name="Goker M."/>
            <person name="Bristow J."/>
            <person name="Eisen J.A."/>
            <person name="Markowitz V."/>
            <person name="Hugenholtz P."/>
            <person name="Kyrpides N.C."/>
            <person name="Klenk H.P."/>
            <person name="Lapidus A."/>
        </authorList>
    </citation>
    <scope>NUCLEOTIDE SEQUENCE [LARGE SCALE GENOMIC DNA]</scope>
    <source>
        <strain evidence="3">ATCC 27377 / DSM 6068 / ICPB 4128</strain>
    </source>
</reference>
<keyword evidence="1" id="KW-0472">Membrane</keyword>
<protein>
    <submittedName>
        <fullName evidence="2">Uncharacterized protein</fullName>
    </submittedName>
</protein>
<dbReference type="HOGENOM" id="CLU_3046439_0_0_0"/>
<sequence length="54" mass="5995">MFDDDPVDPIKEAMRQHYRNNPGKAFAEHGQAVIIFVVILIVGAIVGSIANLFR</sequence>
<proteinExistence type="predicted"/>
<evidence type="ECO:0000313" key="3">
    <source>
        <dbReference type="Proteomes" id="UP000001887"/>
    </source>
</evidence>
<evidence type="ECO:0000313" key="2">
    <source>
        <dbReference type="EMBL" id="ADB19110.1"/>
    </source>
</evidence>
<dbReference type="Proteomes" id="UP000001887">
    <property type="component" value="Chromosome"/>
</dbReference>